<keyword evidence="18" id="KW-1185">Reference proteome</keyword>
<evidence type="ECO:0000256" key="9">
    <source>
        <dbReference type="ARBA" id="ARBA00022898"/>
    </source>
</evidence>
<dbReference type="SUPFAM" id="SSF53383">
    <property type="entry name" value="PLP-dependent transferases"/>
    <property type="match status" value="1"/>
</dbReference>
<evidence type="ECO:0000256" key="1">
    <source>
        <dbReference type="ARBA" id="ARBA00001750"/>
    </source>
</evidence>
<dbReference type="InterPro" id="IPR049704">
    <property type="entry name" value="Aminotrans_3_PPA_site"/>
</dbReference>
<organism evidence="17 18">
    <name type="scientific">Planifilum fulgidum</name>
    <dbReference type="NCBI Taxonomy" id="201973"/>
    <lineage>
        <taxon>Bacteria</taxon>
        <taxon>Bacillati</taxon>
        <taxon>Bacillota</taxon>
        <taxon>Bacilli</taxon>
        <taxon>Bacillales</taxon>
        <taxon>Thermoactinomycetaceae</taxon>
        <taxon>Planifilum</taxon>
    </lineage>
</organism>
<dbReference type="GO" id="GO:0034386">
    <property type="term" value="F:4-aminobutyrate:2-oxoglutarate transaminase activity"/>
    <property type="evidence" value="ECO:0007669"/>
    <property type="project" value="UniProtKB-EC"/>
</dbReference>
<evidence type="ECO:0000256" key="4">
    <source>
        <dbReference type="ARBA" id="ARBA00008954"/>
    </source>
</evidence>
<evidence type="ECO:0000256" key="8">
    <source>
        <dbReference type="ARBA" id="ARBA00022679"/>
    </source>
</evidence>
<keyword evidence="7 17" id="KW-0032">Aminotransferase</keyword>
<evidence type="ECO:0000256" key="11">
    <source>
        <dbReference type="ARBA" id="ARBA00030204"/>
    </source>
</evidence>
<dbReference type="PIRSF" id="PIRSF000521">
    <property type="entry name" value="Transaminase_4ab_Lys_Orn"/>
    <property type="match status" value="1"/>
</dbReference>
<evidence type="ECO:0000256" key="3">
    <source>
        <dbReference type="ARBA" id="ARBA00005176"/>
    </source>
</evidence>
<proteinExistence type="inferred from homology"/>
<protein>
    <recommendedName>
        <fullName evidence="12">(S)-3-amino-2-methylpropionate transaminase</fullName>
        <ecNumber evidence="6">2.6.1.19</ecNumber>
        <ecNumber evidence="5">2.6.1.22</ecNumber>
    </recommendedName>
    <alternativeName>
        <fullName evidence="13">GABA aminotransferase</fullName>
    </alternativeName>
    <alternativeName>
        <fullName evidence="11">Gamma-amino-N-butyrate transaminase</fullName>
    </alternativeName>
    <alternativeName>
        <fullName evidence="15">Glutamate:succinic semialdehyde transaminase</fullName>
    </alternativeName>
    <alternativeName>
        <fullName evidence="10">L-AIBAT</fullName>
    </alternativeName>
</protein>
<dbReference type="InterPro" id="IPR005814">
    <property type="entry name" value="Aminotrans_3"/>
</dbReference>
<dbReference type="FunFam" id="3.40.640.10:FF:000013">
    <property type="entry name" value="4-aminobutyrate aminotransferase"/>
    <property type="match status" value="1"/>
</dbReference>
<sequence>MIIRIIVLLFARGIVIPLMAAPQSLDARGRNAEAAEEKGVIRLNTPESFLKRMHRHLAPTMAKDFPNLPVIGEEGCYYLGLDGRKYLDFTSGIAVTNVGHRHPKVVEAIKRAADRLLHGPMGVIVYESALKLAEELARILPEGLDSFFFGNSGTEAVEGAIKLAKHVTGKPCVVSFTGCFHGRTLGALSLSTSKSKYRKHLHAVSGVYQIPYADPRGCPPDREPARWCVEELDKNLEHLFQHQVSPEEIACVILEPILGEGGYIVPPRQWLVRLREICDRHGILLVFDEVQTGFGRTGQWFAAQTFGVTPDIMAIAKGIASGLPLGVTAASRELMQKWTPGAHATTFGGNPIACEAALATIRVIEEENLLANCRQMGAYAREKLDKLAEKHARIGDVRSVGLMIGIEIIDPETGEPDGEALLKILHRCAEYGVLFYLCGNRGEVIRMIPPLTVNRDQIDEGLKVLDRVLAELEAGHPVP</sequence>
<dbReference type="GO" id="GO:0047298">
    <property type="term" value="F:(S)-3-amino-2-methylpropionate transaminase activity"/>
    <property type="evidence" value="ECO:0007669"/>
    <property type="project" value="UniProtKB-EC"/>
</dbReference>
<comment type="cofactor">
    <cofactor evidence="2">
        <name>pyridoxal 5'-phosphate</name>
        <dbReference type="ChEBI" id="CHEBI:597326"/>
    </cofactor>
</comment>
<evidence type="ECO:0000256" key="14">
    <source>
        <dbReference type="ARBA" id="ARBA00048021"/>
    </source>
</evidence>
<evidence type="ECO:0000256" key="16">
    <source>
        <dbReference type="RuleBase" id="RU003560"/>
    </source>
</evidence>
<evidence type="ECO:0000256" key="15">
    <source>
        <dbReference type="ARBA" id="ARBA00050054"/>
    </source>
</evidence>
<dbReference type="InterPro" id="IPR015424">
    <property type="entry name" value="PyrdxlP-dep_Trfase"/>
</dbReference>
<evidence type="ECO:0000256" key="10">
    <source>
        <dbReference type="ARBA" id="ARBA00029760"/>
    </source>
</evidence>
<comment type="catalytic activity">
    <reaction evidence="14">
        <text>4-aminobutanoate + 2-oxoglutarate = succinate semialdehyde + L-glutamate</text>
        <dbReference type="Rhea" id="RHEA:23352"/>
        <dbReference type="ChEBI" id="CHEBI:16810"/>
        <dbReference type="ChEBI" id="CHEBI:29985"/>
        <dbReference type="ChEBI" id="CHEBI:57706"/>
        <dbReference type="ChEBI" id="CHEBI:59888"/>
        <dbReference type="EC" id="2.6.1.19"/>
    </reaction>
</comment>
<evidence type="ECO:0000256" key="7">
    <source>
        <dbReference type="ARBA" id="ARBA00022576"/>
    </source>
</evidence>
<dbReference type="EMBL" id="FOOK01000016">
    <property type="protein sequence ID" value="SFG12002.1"/>
    <property type="molecule type" value="Genomic_DNA"/>
</dbReference>
<comment type="similarity">
    <text evidence="4 16">Belongs to the class-III pyridoxal-phosphate-dependent aminotransferase family.</text>
</comment>
<dbReference type="PANTHER" id="PTHR11986">
    <property type="entry name" value="AMINOTRANSFERASE CLASS III"/>
    <property type="match status" value="1"/>
</dbReference>
<dbReference type="GO" id="GO:0030170">
    <property type="term" value="F:pyridoxal phosphate binding"/>
    <property type="evidence" value="ECO:0007669"/>
    <property type="project" value="InterPro"/>
</dbReference>
<keyword evidence="8 17" id="KW-0808">Transferase</keyword>
<dbReference type="InterPro" id="IPR015422">
    <property type="entry name" value="PyrdxlP-dep_Trfase_small"/>
</dbReference>
<gene>
    <name evidence="17" type="ORF">SAMN04488025_11643</name>
</gene>
<evidence type="ECO:0000313" key="17">
    <source>
        <dbReference type="EMBL" id="SFG12002.1"/>
    </source>
</evidence>
<dbReference type="Proteomes" id="UP000198661">
    <property type="component" value="Unassembled WGS sequence"/>
</dbReference>
<comment type="catalytic activity">
    <reaction evidence="1">
        <text>(S)-3-amino-2-methylpropanoate + 2-oxoglutarate = 2-methyl-3-oxopropanoate + L-glutamate</text>
        <dbReference type="Rhea" id="RHEA:13993"/>
        <dbReference type="ChEBI" id="CHEBI:16810"/>
        <dbReference type="ChEBI" id="CHEBI:29985"/>
        <dbReference type="ChEBI" id="CHEBI:57700"/>
        <dbReference type="ChEBI" id="CHEBI:58655"/>
        <dbReference type="EC" id="2.6.1.22"/>
    </reaction>
</comment>
<evidence type="ECO:0000256" key="6">
    <source>
        <dbReference type="ARBA" id="ARBA00012912"/>
    </source>
</evidence>
<dbReference type="AlphaFoldDB" id="A0A1I2P766"/>
<evidence type="ECO:0000256" key="12">
    <source>
        <dbReference type="ARBA" id="ARBA00030857"/>
    </source>
</evidence>
<evidence type="ECO:0000256" key="2">
    <source>
        <dbReference type="ARBA" id="ARBA00001933"/>
    </source>
</evidence>
<dbReference type="RefSeq" id="WP_281246693.1">
    <property type="nucleotide sequence ID" value="NZ_FOOK01000016.1"/>
</dbReference>
<dbReference type="InterPro" id="IPR050103">
    <property type="entry name" value="Class-III_PLP-dep_AT"/>
</dbReference>
<evidence type="ECO:0000256" key="13">
    <source>
        <dbReference type="ARBA" id="ARBA00031787"/>
    </source>
</evidence>
<dbReference type="Gene3D" id="3.40.640.10">
    <property type="entry name" value="Type I PLP-dependent aspartate aminotransferase-like (Major domain)"/>
    <property type="match status" value="1"/>
</dbReference>
<dbReference type="EC" id="2.6.1.22" evidence="5"/>
<dbReference type="STRING" id="201973.SAMN04488025_11643"/>
<comment type="pathway">
    <text evidence="3">Amino-acid degradation; 4-aminobutanoate degradation.</text>
</comment>
<dbReference type="InterPro" id="IPR015421">
    <property type="entry name" value="PyrdxlP-dep_Trfase_major"/>
</dbReference>
<dbReference type="NCBIfam" id="NF005993">
    <property type="entry name" value="PRK08117.1"/>
    <property type="match status" value="1"/>
</dbReference>
<name>A0A1I2P766_9BACL</name>
<dbReference type="EC" id="2.6.1.19" evidence="6"/>
<keyword evidence="9 16" id="KW-0663">Pyridoxal phosphate</keyword>
<reference evidence="17 18" key="1">
    <citation type="submission" date="2016-10" db="EMBL/GenBank/DDBJ databases">
        <authorList>
            <person name="de Groot N.N."/>
        </authorList>
    </citation>
    <scope>NUCLEOTIDE SEQUENCE [LARGE SCALE GENOMIC DNA]</scope>
    <source>
        <strain evidence="17 18">DSM 44945</strain>
    </source>
</reference>
<dbReference type="Gene3D" id="3.90.1150.10">
    <property type="entry name" value="Aspartate Aminotransferase, domain 1"/>
    <property type="match status" value="1"/>
</dbReference>
<evidence type="ECO:0000256" key="5">
    <source>
        <dbReference type="ARBA" id="ARBA00012876"/>
    </source>
</evidence>
<evidence type="ECO:0000313" key="18">
    <source>
        <dbReference type="Proteomes" id="UP000198661"/>
    </source>
</evidence>
<dbReference type="GO" id="GO:0042802">
    <property type="term" value="F:identical protein binding"/>
    <property type="evidence" value="ECO:0007669"/>
    <property type="project" value="TreeGrafter"/>
</dbReference>
<dbReference type="Pfam" id="PF00202">
    <property type="entry name" value="Aminotran_3"/>
    <property type="match status" value="1"/>
</dbReference>
<dbReference type="CDD" id="cd00610">
    <property type="entry name" value="OAT_like"/>
    <property type="match status" value="1"/>
</dbReference>
<accession>A0A1I2P766</accession>
<dbReference type="PROSITE" id="PS00600">
    <property type="entry name" value="AA_TRANSFER_CLASS_3"/>
    <property type="match status" value="1"/>
</dbReference>